<evidence type="ECO:0008006" key="3">
    <source>
        <dbReference type="Google" id="ProtNLM"/>
    </source>
</evidence>
<organism evidence="1 2">
    <name type="scientific">Blepharisma stoltei</name>
    <dbReference type="NCBI Taxonomy" id="1481888"/>
    <lineage>
        <taxon>Eukaryota</taxon>
        <taxon>Sar</taxon>
        <taxon>Alveolata</taxon>
        <taxon>Ciliophora</taxon>
        <taxon>Postciliodesmatophora</taxon>
        <taxon>Heterotrichea</taxon>
        <taxon>Heterotrichida</taxon>
        <taxon>Blepharismidae</taxon>
        <taxon>Blepharisma</taxon>
    </lineage>
</organism>
<comment type="caution">
    <text evidence="1">The sequence shown here is derived from an EMBL/GenBank/DDBJ whole genome shotgun (WGS) entry which is preliminary data.</text>
</comment>
<dbReference type="EMBL" id="CAJZBQ010000018">
    <property type="protein sequence ID" value="CAG9317559.1"/>
    <property type="molecule type" value="Genomic_DNA"/>
</dbReference>
<dbReference type="AlphaFoldDB" id="A0AAU9IWK9"/>
<dbReference type="InterPro" id="IPR011992">
    <property type="entry name" value="EF-hand-dom_pair"/>
</dbReference>
<name>A0AAU9IWK9_9CILI</name>
<gene>
    <name evidence="1" type="ORF">BSTOLATCC_MIC18804</name>
</gene>
<protein>
    <recommendedName>
        <fullName evidence="3">EF-hand domain-containing protein</fullName>
    </recommendedName>
</protein>
<sequence>MGCCTSRYTITPEERWICYYERQLNFKSISPKTIEFVFKKWVGPEGLTLKRFQKSSENLGINIGDLSSPDDNIYQFYKQFKTNDTFNIDELIIFGVFECSARPEDKAEVWYDIIDKDLSGRLLTQQVKDFIKCLYKLTYKYLPKIASGTDDKFVSPEQIQVYIEKADLHSEKFSAHITDLLTSNIALDKPGFQEKLREHYKITYPEGFRVLVKEFLNNGNK</sequence>
<keyword evidence="2" id="KW-1185">Reference proteome</keyword>
<proteinExistence type="predicted"/>
<accession>A0AAU9IWK9</accession>
<evidence type="ECO:0000313" key="1">
    <source>
        <dbReference type="EMBL" id="CAG9317559.1"/>
    </source>
</evidence>
<reference evidence="1" key="1">
    <citation type="submission" date="2021-09" db="EMBL/GenBank/DDBJ databases">
        <authorList>
            <consortium name="AG Swart"/>
            <person name="Singh M."/>
            <person name="Singh A."/>
            <person name="Seah K."/>
            <person name="Emmerich C."/>
        </authorList>
    </citation>
    <scope>NUCLEOTIDE SEQUENCE</scope>
    <source>
        <strain evidence="1">ATCC30299</strain>
    </source>
</reference>
<dbReference type="Proteomes" id="UP001162131">
    <property type="component" value="Unassembled WGS sequence"/>
</dbReference>
<dbReference type="SUPFAM" id="SSF47473">
    <property type="entry name" value="EF-hand"/>
    <property type="match status" value="1"/>
</dbReference>
<evidence type="ECO:0000313" key="2">
    <source>
        <dbReference type="Proteomes" id="UP001162131"/>
    </source>
</evidence>